<evidence type="ECO:0000313" key="4">
    <source>
        <dbReference type="EMBL" id="SFK71071.1"/>
    </source>
</evidence>
<evidence type="ECO:0000313" key="5">
    <source>
        <dbReference type="Proteomes" id="UP000199550"/>
    </source>
</evidence>
<reference evidence="4 5" key="1">
    <citation type="submission" date="2016-10" db="EMBL/GenBank/DDBJ databases">
        <authorList>
            <person name="de Groot N.N."/>
        </authorList>
    </citation>
    <scope>NUCLEOTIDE SEQUENCE [LARGE SCALE GENOMIC DNA]</scope>
    <source>
        <strain evidence="4 5">DSM 16199</strain>
    </source>
</reference>
<dbReference type="GO" id="GO:0003677">
    <property type="term" value="F:DNA binding"/>
    <property type="evidence" value="ECO:0007669"/>
    <property type="project" value="UniProtKB-KW"/>
</dbReference>
<keyword evidence="2 4" id="KW-0238">DNA-binding</keyword>
<sequence>MTDKPTKSTDGTVQLSAAAPKVQITPAAGAKAPAPRVVGANVDMPAGESIKKSAFIDRVIARGDLKKRDAKPAIEAALAELADLLAAGEELVLPPMGKLKAVKVKDLGEGAQMMTLKLRTMKDGAGLGAGNAGGAQNAKSGVADAGDDS</sequence>
<keyword evidence="5" id="KW-1185">Reference proteome</keyword>
<dbReference type="EMBL" id="FOTF01000001">
    <property type="protein sequence ID" value="SFK71071.1"/>
    <property type="molecule type" value="Genomic_DNA"/>
</dbReference>
<dbReference type="SUPFAM" id="SSF47729">
    <property type="entry name" value="IHF-like DNA-binding proteins"/>
    <property type="match status" value="1"/>
</dbReference>
<comment type="similarity">
    <text evidence="1">Belongs to the bacterial histone-like protein family.</text>
</comment>
<dbReference type="RefSeq" id="WP_245754090.1">
    <property type="nucleotide sequence ID" value="NZ_CP072994.1"/>
</dbReference>
<evidence type="ECO:0000256" key="1">
    <source>
        <dbReference type="ARBA" id="ARBA00010529"/>
    </source>
</evidence>
<accession>A0A1I4BT67</accession>
<dbReference type="AlphaFoldDB" id="A0A1I4BT67"/>
<dbReference type="InterPro" id="IPR000119">
    <property type="entry name" value="Hist_DNA-bd"/>
</dbReference>
<evidence type="ECO:0000256" key="2">
    <source>
        <dbReference type="ARBA" id="ARBA00023125"/>
    </source>
</evidence>
<protein>
    <submittedName>
        <fullName evidence="4">DNA-binding protein</fullName>
    </submittedName>
</protein>
<dbReference type="GO" id="GO:0030527">
    <property type="term" value="F:structural constituent of chromatin"/>
    <property type="evidence" value="ECO:0007669"/>
    <property type="project" value="InterPro"/>
</dbReference>
<feature type="region of interest" description="Disordered" evidence="3">
    <location>
        <begin position="127"/>
        <end position="149"/>
    </location>
</feature>
<dbReference type="Proteomes" id="UP000199550">
    <property type="component" value="Unassembled WGS sequence"/>
</dbReference>
<dbReference type="InterPro" id="IPR010992">
    <property type="entry name" value="IHF-like_DNA-bd_dom_sf"/>
</dbReference>
<dbReference type="Pfam" id="PF00216">
    <property type="entry name" value="Bac_DNA_binding"/>
    <property type="match status" value="1"/>
</dbReference>
<dbReference type="GeneID" id="97890746"/>
<organism evidence="4 5">
    <name type="scientific">Loktanella salsilacus</name>
    <dbReference type="NCBI Taxonomy" id="195913"/>
    <lineage>
        <taxon>Bacteria</taxon>
        <taxon>Pseudomonadati</taxon>
        <taxon>Pseudomonadota</taxon>
        <taxon>Alphaproteobacteria</taxon>
        <taxon>Rhodobacterales</taxon>
        <taxon>Roseobacteraceae</taxon>
        <taxon>Loktanella</taxon>
    </lineage>
</organism>
<gene>
    <name evidence="4" type="ORF">SAMN04488004_101108</name>
</gene>
<dbReference type="STRING" id="195913.SAMN04488004_101108"/>
<name>A0A1I4BT67_9RHOB</name>
<evidence type="ECO:0000256" key="3">
    <source>
        <dbReference type="SAM" id="MobiDB-lite"/>
    </source>
</evidence>
<proteinExistence type="inferred from homology"/>
<dbReference type="Gene3D" id="4.10.520.10">
    <property type="entry name" value="IHF-like DNA-binding proteins"/>
    <property type="match status" value="1"/>
</dbReference>